<comment type="caution">
    <text evidence="1">The sequence shown here is derived from an EMBL/GenBank/DDBJ whole genome shotgun (WGS) entry which is preliminary data.</text>
</comment>
<organism evidence="1 2">
    <name type="scientific">Fontibacillus solani</name>
    <dbReference type="NCBI Taxonomy" id="1572857"/>
    <lineage>
        <taxon>Bacteria</taxon>
        <taxon>Bacillati</taxon>
        <taxon>Bacillota</taxon>
        <taxon>Bacilli</taxon>
        <taxon>Bacillales</taxon>
        <taxon>Paenibacillaceae</taxon>
        <taxon>Fontibacillus</taxon>
    </lineage>
</organism>
<reference evidence="1 2" key="1">
    <citation type="submission" date="2020-08" db="EMBL/GenBank/DDBJ databases">
        <title>Genomic Encyclopedia of Type Strains, Phase III (KMG-III): the genomes of soil and plant-associated and newly described type strains.</title>
        <authorList>
            <person name="Whitman W."/>
        </authorList>
    </citation>
    <scope>NUCLEOTIDE SEQUENCE [LARGE SCALE GENOMIC DNA]</scope>
    <source>
        <strain evidence="1 2">CECT 8693</strain>
    </source>
</reference>
<keyword evidence="2" id="KW-1185">Reference proteome</keyword>
<protein>
    <submittedName>
        <fullName evidence="1">Uncharacterized protein</fullName>
    </submittedName>
</protein>
<accession>A0A7W3XUP3</accession>
<dbReference type="Proteomes" id="UP000567067">
    <property type="component" value="Unassembled WGS sequence"/>
</dbReference>
<proteinExistence type="predicted"/>
<evidence type="ECO:0000313" key="1">
    <source>
        <dbReference type="EMBL" id="MBA9088836.1"/>
    </source>
</evidence>
<evidence type="ECO:0000313" key="2">
    <source>
        <dbReference type="Proteomes" id="UP000567067"/>
    </source>
</evidence>
<dbReference type="AlphaFoldDB" id="A0A7W3XUP3"/>
<dbReference type="RefSeq" id="WP_182540667.1">
    <property type="nucleotide sequence ID" value="NZ_JACJIP010000076.1"/>
</dbReference>
<gene>
    <name evidence="1" type="ORF">FHR92_005381</name>
</gene>
<sequence>MNPMTREKALQYAKYRLPYSTEVGKIYAIEPEFEMRKISHDLIGERRDIVYIGGVAENTKLLDQSIDLIVAANAYL</sequence>
<name>A0A7W3XUP3_9BACL</name>
<dbReference type="EMBL" id="JACJIP010000076">
    <property type="protein sequence ID" value="MBA9088836.1"/>
    <property type="molecule type" value="Genomic_DNA"/>
</dbReference>